<proteinExistence type="predicted"/>
<name>A0A846H6U6_9CYAN</name>
<protein>
    <submittedName>
        <fullName evidence="1">Uncharacterized protein</fullName>
    </submittedName>
</protein>
<evidence type="ECO:0000313" key="2">
    <source>
        <dbReference type="Proteomes" id="UP000031549"/>
    </source>
</evidence>
<dbReference type="RefSeq" id="WP_039753401.1">
    <property type="nucleotide sequence ID" value="NZ_JTCM02000013.1"/>
</dbReference>
<dbReference type="AlphaFoldDB" id="A0A846H6U6"/>
<comment type="caution">
    <text evidence="1">The sequence shown here is derived from an EMBL/GenBank/DDBJ whole genome shotgun (WGS) entry which is preliminary data.</text>
</comment>
<dbReference type="Proteomes" id="UP000031549">
    <property type="component" value="Unassembled WGS sequence"/>
</dbReference>
<dbReference type="EMBL" id="JTCM02000013">
    <property type="protein sequence ID" value="NEU72773.1"/>
    <property type="molecule type" value="Genomic_DNA"/>
</dbReference>
<sequence length="195" mass="22572">MSPEELEKLIQQHGEAAKAYENEAVKIGDTYIIPSFGFDATMQNTLDLLLGPRKNWNHGVVDIRVFAKPEDFILFDSDEETTEIEIIDLLTLCGNLYPDDYPHSQLPEWWTDEDMQSAAEVLEPLDFAIWMQDTFCPDESEEEALDIWLKSVQPWLGEEIIFYKMEDDNDSNCGFAPYLFVGDRCFILVARCWEL</sequence>
<keyword evidence="2" id="KW-1185">Reference proteome</keyword>
<accession>A0A846H6U6</accession>
<evidence type="ECO:0000313" key="1">
    <source>
        <dbReference type="EMBL" id="NEU72773.1"/>
    </source>
</evidence>
<reference evidence="1 2" key="1">
    <citation type="journal article" date="2015" name="Genome Announc.">
        <title>Draft Genome Sequence of Cyanobacterium Hassallia byssoidea Strain VB512170, Isolated from Monuments in India.</title>
        <authorList>
            <person name="Singh D."/>
            <person name="Chandrababunaidu M.M."/>
            <person name="Panda A."/>
            <person name="Sen D."/>
            <person name="Bhattacharyya S."/>
            <person name="Adhikary S.P."/>
            <person name="Tripathy S."/>
        </authorList>
    </citation>
    <scope>NUCLEOTIDE SEQUENCE [LARGE SCALE GENOMIC DNA]</scope>
    <source>
        <strain evidence="1 2">VB512170</strain>
    </source>
</reference>
<gene>
    <name evidence="1" type="ORF">PI95_009385</name>
</gene>
<organism evidence="1 2">
    <name type="scientific">Hassallia byssoidea VB512170</name>
    <dbReference type="NCBI Taxonomy" id="1304833"/>
    <lineage>
        <taxon>Bacteria</taxon>
        <taxon>Bacillati</taxon>
        <taxon>Cyanobacteriota</taxon>
        <taxon>Cyanophyceae</taxon>
        <taxon>Nostocales</taxon>
        <taxon>Tolypothrichaceae</taxon>
        <taxon>Hassallia</taxon>
    </lineage>
</organism>